<keyword evidence="1" id="KW-0472">Membrane</keyword>
<dbReference type="RefSeq" id="WP_140215678.1">
    <property type="nucleotide sequence ID" value="NZ_CP021645.1"/>
</dbReference>
<dbReference type="AlphaFoldDB" id="A0A4Y5W247"/>
<proteinExistence type="predicted"/>
<protein>
    <recommendedName>
        <fullName evidence="3">EamA-like transporter family protein</fullName>
    </recommendedName>
</protein>
<gene>
    <name evidence="2" type="ORF">CCZ28_02720</name>
</gene>
<dbReference type="EMBL" id="CP021645">
    <property type="protein sequence ID" value="QDD87967.1"/>
    <property type="molecule type" value="Genomic_DNA"/>
</dbReference>
<feature type="transmembrane region" description="Helical" evidence="1">
    <location>
        <begin position="41"/>
        <end position="64"/>
    </location>
</feature>
<name>A0A4Y5W247_9PSED</name>
<accession>A0A4Y5W247</accession>
<feature type="transmembrane region" description="Helical" evidence="1">
    <location>
        <begin position="100"/>
        <end position="117"/>
    </location>
</feature>
<feature type="transmembrane region" description="Helical" evidence="1">
    <location>
        <begin position="6"/>
        <end position="29"/>
    </location>
</feature>
<reference evidence="2" key="1">
    <citation type="submission" date="2017-05" db="EMBL/GenBank/DDBJ databases">
        <title>Complete genome sequence of Pseudomonas psychrotolerans CS51.</title>
        <authorList>
            <person name="Asaf S."/>
            <person name="Kang S.M."/>
            <person name="Lee I.J."/>
        </authorList>
    </citation>
    <scope>NUCLEOTIDE SEQUENCE [LARGE SCALE GENOMIC DNA]</scope>
    <source>
        <strain evidence="2">CS51</strain>
    </source>
</reference>
<keyword evidence="1" id="KW-0812">Transmembrane</keyword>
<evidence type="ECO:0000313" key="2">
    <source>
        <dbReference type="EMBL" id="QDD87967.1"/>
    </source>
</evidence>
<keyword evidence="1" id="KW-1133">Transmembrane helix</keyword>
<evidence type="ECO:0000256" key="1">
    <source>
        <dbReference type="SAM" id="Phobius"/>
    </source>
</evidence>
<sequence length="118" mass="12656">MSKELLGISAIALMIVGEACIIYGELAAARLASTASFDWRDVLLLALFACFSGLCLLLAYALGYLATGNIWLVAVVSVLVLLIWEPVLIWLLFRELPGRGAFIGFILGALGLAATIWL</sequence>
<feature type="transmembrane region" description="Helical" evidence="1">
    <location>
        <begin position="70"/>
        <end position="93"/>
    </location>
</feature>
<evidence type="ECO:0008006" key="3">
    <source>
        <dbReference type="Google" id="ProtNLM"/>
    </source>
</evidence>
<organism evidence="2">
    <name type="scientific">Pseudomonas oryzihabitans</name>
    <dbReference type="NCBI Taxonomy" id="47885"/>
    <lineage>
        <taxon>Bacteria</taxon>
        <taxon>Pseudomonadati</taxon>
        <taxon>Pseudomonadota</taxon>
        <taxon>Gammaproteobacteria</taxon>
        <taxon>Pseudomonadales</taxon>
        <taxon>Pseudomonadaceae</taxon>
        <taxon>Pseudomonas</taxon>
    </lineage>
</organism>